<evidence type="ECO:0000256" key="4">
    <source>
        <dbReference type="SAM" id="MobiDB-lite"/>
    </source>
</evidence>
<gene>
    <name evidence="6" type="ORF">CRHIZ90672A_00001865</name>
</gene>
<evidence type="ECO:0000256" key="1">
    <source>
        <dbReference type="ARBA" id="ARBA00022723"/>
    </source>
</evidence>
<keyword evidence="1" id="KW-0479">Metal-binding</keyword>
<dbReference type="GO" id="GO:0006351">
    <property type="term" value="P:DNA-templated transcription"/>
    <property type="evidence" value="ECO:0007669"/>
    <property type="project" value="InterPro"/>
</dbReference>
<dbReference type="AlphaFoldDB" id="A0A9N9YT56"/>
<evidence type="ECO:0000259" key="5">
    <source>
        <dbReference type="SMART" id="SM00906"/>
    </source>
</evidence>
<feature type="region of interest" description="Disordered" evidence="4">
    <location>
        <begin position="61"/>
        <end position="102"/>
    </location>
</feature>
<evidence type="ECO:0000256" key="2">
    <source>
        <dbReference type="ARBA" id="ARBA00023242"/>
    </source>
</evidence>
<organism evidence="6 7">
    <name type="scientific">Clonostachys rhizophaga</name>
    <dbReference type="NCBI Taxonomy" id="160324"/>
    <lineage>
        <taxon>Eukaryota</taxon>
        <taxon>Fungi</taxon>
        <taxon>Dikarya</taxon>
        <taxon>Ascomycota</taxon>
        <taxon>Pezizomycotina</taxon>
        <taxon>Sordariomycetes</taxon>
        <taxon>Hypocreomycetidae</taxon>
        <taxon>Hypocreales</taxon>
        <taxon>Bionectriaceae</taxon>
        <taxon>Clonostachys</taxon>
    </lineage>
</organism>
<name>A0A9N9YT56_9HYPO</name>
<dbReference type="InterPro" id="IPR007219">
    <property type="entry name" value="XnlR_reg_dom"/>
</dbReference>
<dbReference type="Gene3D" id="4.10.240.10">
    <property type="entry name" value="Zn(2)-C6 fungal-type DNA-binding domain"/>
    <property type="match status" value="1"/>
</dbReference>
<feature type="compositionally biased region" description="Polar residues" evidence="4">
    <location>
        <begin position="73"/>
        <end position="98"/>
    </location>
</feature>
<proteinExistence type="predicted"/>
<feature type="compositionally biased region" description="Polar residues" evidence="4">
    <location>
        <begin position="171"/>
        <end position="193"/>
    </location>
</feature>
<dbReference type="CDD" id="cd00067">
    <property type="entry name" value="GAL4"/>
    <property type="match status" value="1"/>
</dbReference>
<feature type="region of interest" description="Disordered" evidence="4">
    <location>
        <begin position="117"/>
        <end position="193"/>
    </location>
</feature>
<evidence type="ECO:0000313" key="6">
    <source>
        <dbReference type="EMBL" id="CAH0027894.1"/>
    </source>
</evidence>
<dbReference type="Proteomes" id="UP000696573">
    <property type="component" value="Unassembled WGS sequence"/>
</dbReference>
<dbReference type="CDD" id="cd12148">
    <property type="entry name" value="fungal_TF_MHR"/>
    <property type="match status" value="1"/>
</dbReference>
<dbReference type="Pfam" id="PF00172">
    <property type="entry name" value="Zn_clus"/>
    <property type="match status" value="1"/>
</dbReference>
<evidence type="ECO:0000313" key="7">
    <source>
        <dbReference type="Proteomes" id="UP000696573"/>
    </source>
</evidence>
<reference evidence="6" key="1">
    <citation type="submission" date="2021-10" db="EMBL/GenBank/DDBJ databases">
        <authorList>
            <person name="Piombo E."/>
        </authorList>
    </citation>
    <scope>NUCLEOTIDE SEQUENCE</scope>
</reference>
<dbReference type="InterPro" id="IPR001138">
    <property type="entry name" value="Zn2Cys6_DnaBD"/>
</dbReference>
<dbReference type="EMBL" id="CABFNQ020000730">
    <property type="protein sequence ID" value="CAH0027894.1"/>
    <property type="molecule type" value="Genomic_DNA"/>
</dbReference>
<dbReference type="SMART" id="SM00906">
    <property type="entry name" value="Fungal_trans"/>
    <property type="match status" value="1"/>
</dbReference>
<sequence length="773" mass="84605">MADTSTSDGGPERAPVAAPISIKAVRTVCANASGSGLRVRCDKTSPCANCKKHNVKCTTSPRVPRARRARAAGSSSQNFLSNCPPSLGSTDQPGTNSDGKLDSLDQRLERMGRLVENLVAENRPGTRAASSASPLNESDPSPGVSISSGFGTSSPPVAPRVNLEQPKAQGPVSSAPAQEQQEGNSIPVTEGPSSFSAQSDFAVAFLKKVVGSDRDQGHVFDSLELQDALGHIVDVLHKQQGSLDMAFSATDAPTPVRVRPKMPPIEASVAVIKSTEDRAKIIIYHLSSVIDVPSISDMCLKVYFSQDYSDAELIILNAILYCKCLQFILIGSFSANIKYDTVLFGQHDDQEENKAICAENLTNALARLSLYIKPSFDMTFALILGAVFAMESFKPLVSCTLITAAYQAAYSLGYHTRQKGADKGSDSPNKAGLLFWAIYFLERSFTLGLGRSSTIPNSDITVPLPGGPKFPLNSGMNAYRNMVRTARLSGRVYEDLYSAEALHLPANVRQQKVAELTKELQDIRDTHRQVREAIPINQSDPVMALKMKQLVEFIYHSDEIHCLSILTLIQRAAPPPTTGPSKTFTEECIASARSVIEIHHRFVPLLKERGTPFVSAQVNWVLNFMPFISFVVLFCHVIETGNDEDLNRMGDFVQSMEVASTFSNFKDNHHRLFQVLHTVASRYSELKASLTPSQVNSADLRTEMDAYLSSLGYQPMHQDMTQDFTALPTMSFLDMPMDTSATHPEVEPNPQLANWFSWSQQMMGLLDSNQPDI</sequence>
<keyword evidence="3" id="KW-0175">Coiled coil</keyword>
<protein>
    <recommendedName>
        <fullName evidence="5">Xylanolytic transcriptional activator regulatory domain-containing protein</fullName>
    </recommendedName>
</protein>
<dbReference type="GO" id="GO:0003677">
    <property type="term" value="F:DNA binding"/>
    <property type="evidence" value="ECO:0007669"/>
    <property type="project" value="InterPro"/>
</dbReference>
<keyword evidence="2" id="KW-0539">Nucleus</keyword>
<feature type="domain" description="Xylanolytic transcriptional activator regulatory" evidence="5">
    <location>
        <begin position="398"/>
        <end position="471"/>
    </location>
</feature>
<accession>A0A9N9YT56</accession>
<dbReference type="InterPro" id="IPR036864">
    <property type="entry name" value="Zn2-C6_fun-type_DNA-bd_sf"/>
</dbReference>
<dbReference type="PANTHER" id="PTHR46910:SF5">
    <property type="entry name" value="ZN(II)2CYS6 TRANSCRIPTION FACTOR (EUROFUNG)"/>
    <property type="match status" value="1"/>
</dbReference>
<keyword evidence="7" id="KW-1185">Reference proteome</keyword>
<evidence type="ECO:0000256" key="3">
    <source>
        <dbReference type="SAM" id="Coils"/>
    </source>
</evidence>
<dbReference type="GO" id="GO:0008270">
    <property type="term" value="F:zinc ion binding"/>
    <property type="evidence" value="ECO:0007669"/>
    <property type="project" value="InterPro"/>
</dbReference>
<dbReference type="Pfam" id="PF04082">
    <property type="entry name" value="Fungal_trans"/>
    <property type="match status" value="1"/>
</dbReference>
<dbReference type="InterPro" id="IPR050987">
    <property type="entry name" value="AtrR-like"/>
</dbReference>
<feature type="coiled-coil region" evidence="3">
    <location>
        <begin position="506"/>
        <end position="533"/>
    </location>
</feature>
<dbReference type="PANTHER" id="PTHR46910">
    <property type="entry name" value="TRANSCRIPTION FACTOR PDR1"/>
    <property type="match status" value="1"/>
</dbReference>
<dbReference type="GO" id="GO:0000981">
    <property type="term" value="F:DNA-binding transcription factor activity, RNA polymerase II-specific"/>
    <property type="evidence" value="ECO:0007669"/>
    <property type="project" value="InterPro"/>
</dbReference>
<dbReference type="OrthoDB" id="103819at2759"/>
<comment type="caution">
    <text evidence="6">The sequence shown here is derived from an EMBL/GenBank/DDBJ whole genome shotgun (WGS) entry which is preliminary data.</text>
</comment>
<feature type="compositionally biased region" description="Polar residues" evidence="4">
    <location>
        <begin position="128"/>
        <end position="155"/>
    </location>
</feature>